<keyword evidence="7" id="KW-0547">Nucleotide-binding</keyword>
<dbReference type="InterPro" id="IPR051182">
    <property type="entry name" value="Euk_NMN_adenylyltrnsfrase"/>
</dbReference>
<dbReference type="InterPro" id="IPR014729">
    <property type="entry name" value="Rossmann-like_a/b/a_fold"/>
</dbReference>
<reference evidence="12 13" key="1">
    <citation type="submission" date="2024-06" db="EMBL/GenBank/DDBJ databases">
        <title>A chromosome-level genome assembly of beet webworm, Loxostege sticticalis.</title>
        <authorList>
            <person name="Zhang Y."/>
        </authorList>
    </citation>
    <scope>NUCLEOTIDE SEQUENCE [LARGE SCALE GENOMIC DNA]</scope>
    <source>
        <strain evidence="12">AQ026</strain>
        <tissue evidence="12">Whole body</tissue>
    </source>
</reference>
<dbReference type="Proteomes" id="UP001549920">
    <property type="component" value="Unassembled WGS sequence"/>
</dbReference>
<evidence type="ECO:0000256" key="9">
    <source>
        <dbReference type="ARBA" id="ARBA00023027"/>
    </source>
</evidence>
<evidence type="ECO:0000313" key="12">
    <source>
        <dbReference type="EMBL" id="KAL0861119.1"/>
    </source>
</evidence>
<keyword evidence="9" id="KW-0520">NAD</keyword>
<dbReference type="InterPro" id="IPR005248">
    <property type="entry name" value="NadD/NMNAT"/>
</dbReference>
<comment type="pathway">
    <text evidence="2">Cofactor biosynthesis; NAD(+) biosynthesis; deamido-NAD(+) from nicotinate D-ribonucleotide: step 1/1.</text>
</comment>
<evidence type="ECO:0000256" key="4">
    <source>
        <dbReference type="ARBA" id="ARBA00022642"/>
    </source>
</evidence>
<protein>
    <recommendedName>
        <fullName evidence="11">Cytidyltransferase-like domain-containing protein</fullName>
    </recommendedName>
</protein>
<comment type="pathway">
    <text evidence="1">Cofactor biosynthesis; NAD(+) biosynthesis; NAD(+) from nicotinamide D-ribonucleotide: step 1/1.</text>
</comment>
<feature type="domain" description="Cytidyltransferase-like" evidence="11">
    <location>
        <begin position="9"/>
        <end position="228"/>
    </location>
</feature>
<gene>
    <name evidence="12" type="ORF">ABMA27_009617</name>
</gene>
<keyword evidence="4" id="KW-0662">Pyridine nucleotide biosynthesis</keyword>
<dbReference type="SUPFAM" id="SSF52374">
    <property type="entry name" value="Nucleotidylyl transferase"/>
    <property type="match status" value="1"/>
</dbReference>
<accession>A0ABR3H8U8</accession>
<dbReference type="CDD" id="cd09286">
    <property type="entry name" value="NMNAT_Eukarya"/>
    <property type="match status" value="1"/>
</dbReference>
<evidence type="ECO:0000256" key="10">
    <source>
        <dbReference type="ARBA" id="ARBA00048721"/>
    </source>
</evidence>
<evidence type="ECO:0000313" key="13">
    <source>
        <dbReference type="Proteomes" id="UP001549920"/>
    </source>
</evidence>
<keyword evidence="8" id="KW-0067">ATP-binding</keyword>
<organism evidence="12 13">
    <name type="scientific">Loxostege sticticalis</name>
    <name type="common">Beet webworm moth</name>
    <dbReference type="NCBI Taxonomy" id="481309"/>
    <lineage>
        <taxon>Eukaryota</taxon>
        <taxon>Metazoa</taxon>
        <taxon>Ecdysozoa</taxon>
        <taxon>Arthropoda</taxon>
        <taxon>Hexapoda</taxon>
        <taxon>Insecta</taxon>
        <taxon>Pterygota</taxon>
        <taxon>Neoptera</taxon>
        <taxon>Endopterygota</taxon>
        <taxon>Lepidoptera</taxon>
        <taxon>Glossata</taxon>
        <taxon>Ditrysia</taxon>
        <taxon>Pyraloidea</taxon>
        <taxon>Crambidae</taxon>
        <taxon>Pyraustinae</taxon>
        <taxon>Loxostege</taxon>
    </lineage>
</organism>
<comment type="similarity">
    <text evidence="3">Belongs to the eukaryotic NMN adenylyltransferase family.</text>
</comment>
<dbReference type="Gene3D" id="3.40.50.620">
    <property type="entry name" value="HUPs"/>
    <property type="match status" value="1"/>
</dbReference>
<dbReference type="PANTHER" id="PTHR12039">
    <property type="entry name" value="NICOTINAMIDE MONONUCLEOTIDE ADENYLYLTRANSFERASE"/>
    <property type="match status" value="1"/>
</dbReference>
<dbReference type="NCBIfam" id="TIGR00482">
    <property type="entry name" value="nicotinate (nicotinamide) nucleotide adenylyltransferase"/>
    <property type="match status" value="1"/>
</dbReference>
<dbReference type="InterPro" id="IPR045094">
    <property type="entry name" value="NMNAT_euk"/>
</dbReference>
<evidence type="ECO:0000256" key="1">
    <source>
        <dbReference type="ARBA" id="ARBA00004658"/>
    </source>
</evidence>
<keyword evidence="6" id="KW-0548">Nucleotidyltransferase</keyword>
<dbReference type="Pfam" id="PF01467">
    <property type="entry name" value="CTP_transf_like"/>
    <property type="match status" value="1"/>
</dbReference>
<dbReference type="EMBL" id="JBEUOH010000024">
    <property type="protein sequence ID" value="KAL0861119.1"/>
    <property type="molecule type" value="Genomic_DNA"/>
</dbReference>
<evidence type="ECO:0000256" key="8">
    <source>
        <dbReference type="ARBA" id="ARBA00022840"/>
    </source>
</evidence>
<name>A0ABR3H8U8_LOXSC</name>
<evidence type="ECO:0000256" key="7">
    <source>
        <dbReference type="ARBA" id="ARBA00022741"/>
    </source>
</evidence>
<keyword evidence="13" id="KW-1185">Reference proteome</keyword>
<comment type="catalytic activity">
    <reaction evidence="10">
        <text>nicotinate beta-D-ribonucleotide + ATP + H(+) = deamido-NAD(+) + diphosphate</text>
        <dbReference type="Rhea" id="RHEA:22860"/>
        <dbReference type="ChEBI" id="CHEBI:15378"/>
        <dbReference type="ChEBI" id="CHEBI:30616"/>
        <dbReference type="ChEBI" id="CHEBI:33019"/>
        <dbReference type="ChEBI" id="CHEBI:57502"/>
        <dbReference type="ChEBI" id="CHEBI:58437"/>
        <dbReference type="EC" id="2.7.7.18"/>
    </reaction>
</comment>
<sequence length="484" mass="54455">MSQGKIVLMACGSFSPPTYMHLRMFEIARDYLHTSGLATVVGGIVSPVHDAYGKKDLVAAQHRIAMLKLALRSSAWVKVSEWETQQSGWTRTRVSMQYHQDTLNAYINSLSSLDPDPPSWLPDDVLNVNSIDEPDNLMDKLNDRPTGRTVVRLLCGADLLESFATPGLWADDDLETIVGRHGLVVVSRAGSDPGRFIYESDMLYKHRNNITLVTNYIANEVSSTVIRRLVRRGESAKYLTDDAVLAYIRRHCLYGAQPHDTEYNLINDLIANYDKRSPQDVLMASPEEASFKNILISIRDKPSIIDETITVKRARKTNFLMPNSHTDSVSPVMDSIKPKMAYIDKVPATYVPGKAVKIVSDATQHALDDKVSLAESTYRSLDSYLSKDDADFDLYKRRVSESNVEKNLNIDNVIKKRCSSTIRKLKPEDMKKSKSEVSKLCDKVKSIKLKDTSRNYKTRSCNDIVRLILTKHGIHVISDTEAIV</sequence>
<evidence type="ECO:0000256" key="3">
    <source>
        <dbReference type="ARBA" id="ARBA00007064"/>
    </source>
</evidence>
<keyword evidence="5" id="KW-0808">Transferase</keyword>
<proteinExistence type="inferred from homology"/>
<evidence type="ECO:0000256" key="5">
    <source>
        <dbReference type="ARBA" id="ARBA00022679"/>
    </source>
</evidence>
<evidence type="ECO:0000256" key="2">
    <source>
        <dbReference type="ARBA" id="ARBA00005019"/>
    </source>
</evidence>
<comment type="caution">
    <text evidence="12">The sequence shown here is derived from an EMBL/GenBank/DDBJ whole genome shotgun (WGS) entry which is preliminary data.</text>
</comment>
<dbReference type="PANTHER" id="PTHR12039:SF0">
    <property type="entry name" value="NICOTINAMIDE-NUCLEOTIDE ADENYLYLTRANSFERASE"/>
    <property type="match status" value="1"/>
</dbReference>
<evidence type="ECO:0000256" key="6">
    <source>
        <dbReference type="ARBA" id="ARBA00022695"/>
    </source>
</evidence>
<evidence type="ECO:0000259" key="11">
    <source>
        <dbReference type="Pfam" id="PF01467"/>
    </source>
</evidence>
<dbReference type="InterPro" id="IPR004821">
    <property type="entry name" value="Cyt_trans-like"/>
</dbReference>